<dbReference type="InterPro" id="IPR024724">
    <property type="entry name" value="MoaF_N"/>
</dbReference>
<organism evidence="2 3">
    <name type="scientific">Sporobacter termitidis DSM 10068</name>
    <dbReference type="NCBI Taxonomy" id="1123282"/>
    <lineage>
        <taxon>Bacteria</taxon>
        <taxon>Bacillati</taxon>
        <taxon>Bacillota</taxon>
        <taxon>Clostridia</taxon>
        <taxon>Eubacteriales</taxon>
        <taxon>Oscillospiraceae</taxon>
        <taxon>Sporobacter</taxon>
    </lineage>
</organism>
<name>A0A1M5YN17_9FIRM</name>
<dbReference type="AlphaFoldDB" id="A0A1M5YN17"/>
<gene>
    <name evidence="2" type="ORF">SAMN02745823_02677</name>
</gene>
<dbReference type="RefSeq" id="WP_073079850.1">
    <property type="nucleotide sequence ID" value="NZ_FQXV01000009.1"/>
</dbReference>
<accession>A0A1M5YN17</accession>
<protein>
    <submittedName>
        <fullName evidence="2">Molybdenum cofactor biosynthesis protein F</fullName>
    </submittedName>
</protein>
<dbReference type="STRING" id="1123282.SAMN02745823_02677"/>
<feature type="domain" description="Molybdenum cofactor biosynthesis protein F N-terminal" evidence="1">
    <location>
        <begin position="9"/>
        <end position="108"/>
    </location>
</feature>
<evidence type="ECO:0000259" key="1">
    <source>
        <dbReference type="Pfam" id="PF10703"/>
    </source>
</evidence>
<reference evidence="2 3" key="1">
    <citation type="submission" date="2016-11" db="EMBL/GenBank/DDBJ databases">
        <authorList>
            <person name="Jaros S."/>
            <person name="Januszkiewicz K."/>
            <person name="Wedrychowicz H."/>
        </authorList>
    </citation>
    <scope>NUCLEOTIDE SEQUENCE [LARGE SCALE GENOMIC DNA]</scope>
    <source>
        <strain evidence="2 3">DSM 10068</strain>
    </source>
</reference>
<proteinExistence type="predicted"/>
<dbReference type="OrthoDB" id="2560583at2"/>
<dbReference type="Proteomes" id="UP000183995">
    <property type="component" value="Unassembled WGS sequence"/>
</dbReference>
<sequence>MDLVKKYGPIAGGLSIGQYCPPACFELAGKRLELVLDTGEDTGGAVLNFLDETQLEWSIRDGGEAKAEKYECRKADDRTYLVTYCLDGVTPRENHTWVIDKEQSLVTFLRCRLGENPYWPYLIESHFTFGYIREEGKDHPDRKRHGFTEEVAGTGVKWTYGHELATVHVYYSPHWYRITYPKGAAASKQAVDTNNNFNEMMKALPGSDEPAYYVKIKESIYLISVTEQNMEKILGEKAGFRSDTLCFLDNWKHLYSVGRGFGTTTLGGEEREIFVMIGKYGAPEDVDAHFFTDPNPYLV</sequence>
<keyword evidence="3" id="KW-1185">Reference proteome</keyword>
<evidence type="ECO:0000313" key="3">
    <source>
        <dbReference type="Proteomes" id="UP000183995"/>
    </source>
</evidence>
<dbReference type="EMBL" id="FQXV01000009">
    <property type="protein sequence ID" value="SHI13309.1"/>
    <property type="molecule type" value="Genomic_DNA"/>
</dbReference>
<dbReference type="Pfam" id="PF10703">
    <property type="entry name" value="MoaF"/>
    <property type="match status" value="1"/>
</dbReference>
<evidence type="ECO:0000313" key="2">
    <source>
        <dbReference type="EMBL" id="SHI13309.1"/>
    </source>
</evidence>